<proteinExistence type="predicted"/>
<dbReference type="OrthoDB" id="3396710at2"/>
<accession>A0A386ZAD4</accession>
<dbReference type="InterPro" id="IPR003593">
    <property type="entry name" value="AAA+_ATPase"/>
</dbReference>
<keyword evidence="2" id="KW-0547">Nucleotide-binding</keyword>
<dbReference type="Pfam" id="PF00005">
    <property type="entry name" value="ABC_tran"/>
    <property type="match status" value="1"/>
</dbReference>
<dbReference type="Proteomes" id="UP000267164">
    <property type="component" value="Chromosome"/>
</dbReference>
<dbReference type="GO" id="GO:1903805">
    <property type="term" value="P:L-valine import across plasma membrane"/>
    <property type="evidence" value="ECO:0007669"/>
    <property type="project" value="TreeGrafter"/>
</dbReference>
<dbReference type="GO" id="GO:0005304">
    <property type="term" value="F:L-valine transmembrane transporter activity"/>
    <property type="evidence" value="ECO:0007669"/>
    <property type="project" value="TreeGrafter"/>
</dbReference>
<name>A0A386ZAD4_9NOCA</name>
<dbReference type="RefSeq" id="WP_120735381.1">
    <property type="nucleotide sequence ID" value="NZ_CP032568.1"/>
</dbReference>
<dbReference type="Pfam" id="PF12399">
    <property type="entry name" value="BCA_ABC_TP_C"/>
    <property type="match status" value="1"/>
</dbReference>
<dbReference type="InterPro" id="IPR032823">
    <property type="entry name" value="BCA_ABC_TP_C"/>
</dbReference>
<dbReference type="PROSITE" id="PS50893">
    <property type="entry name" value="ABC_TRANSPORTER_2"/>
    <property type="match status" value="1"/>
</dbReference>
<dbReference type="GO" id="GO:0015192">
    <property type="term" value="F:L-phenylalanine transmembrane transporter activity"/>
    <property type="evidence" value="ECO:0007669"/>
    <property type="project" value="TreeGrafter"/>
</dbReference>
<organism evidence="5 6">
    <name type="scientific">Nocardia yunnanensis</name>
    <dbReference type="NCBI Taxonomy" id="2382165"/>
    <lineage>
        <taxon>Bacteria</taxon>
        <taxon>Bacillati</taxon>
        <taxon>Actinomycetota</taxon>
        <taxon>Actinomycetes</taxon>
        <taxon>Mycobacteriales</taxon>
        <taxon>Nocardiaceae</taxon>
        <taxon>Nocardia</taxon>
    </lineage>
</organism>
<dbReference type="AlphaFoldDB" id="A0A386ZAD4"/>
<evidence type="ECO:0000256" key="3">
    <source>
        <dbReference type="ARBA" id="ARBA00022840"/>
    </source>
</evidence>
<evidence type="ECO:0000256" key="2">
    <source>
        <dbReference type="ARBA" id="ARBA00022741"/>
    </source>
</evidence>
<dbReference type="Gene3D" id="3.40.50.300">
    <property type="entry name" value="P-loop containing nucleotide triphosphate hydrolases"/>
    <property type="match status" value="1"/>
</dbReference>
<evidence type="ECO:0000256" key="1">
    <source>
        <dbReference type="ARBA" id="ARBA00022448"/>
    </source>
</evidence>
<dbReference type="GO" id="GO:0015188">
    <property type="term" value="F:L-isoleucine transmembrane transporter activity"/>
    <property type="evidence" value="ECO:0007669"/>
    <property type="project" value="TreeGrafter"/>
</dbReference>
<reference evidence="5 6" key="1">
    <citation type="submission" date="2018-09" db="EMBL/GenBank/DDBJ databases">
        <title>Nocardia yunnanensis sp. nov., an actinomycete isolated from a soil sample.</title>
        <authorList>
            <person name="Zhang J."/>
        </authorList>
    </citation>
    <scope>NUCLEOTIDE SEQUENCE [LARGE SCALE GENOMIC DNA]</scope>
    <source>
        <strain evidence="5 6">CFHS0054</strain>
    </source>
</reference>
<dbReference type="InterPro" id="IPR003439">
    <property type="entry name" value="ABC_transporter-like_ATP-bd"/>
</dbReference>
<dbReference type="InterPro" id="IPR027417">
    <property type="entry name" value="P-loop_NTPase"/>
</dbReference>
<dbReference type="GO" id="GO:0005524">
    <property type="term" value="F:ATP binding"/>
    <property type="evidence" value="ECO:0007669"/>
    <property type="project" value="UniProtKB-KW"/>
</dbReference>
<dbReference type="GO" id="GO:0042941">
    <property type="term" value="P:D-alanine transmembrane transport"/>
    <property type="evidence" value="ECO:0007669"/>
    <property type="project" value="TreeGrafter"/>
</dbReference>
<keyword evidence="6" id="KW-1185">Reference proteome</keyword>
<sequence length="298" mass="31816">MSEPASPLPSTPDAGDVLTVTGLRRAFGGVHAVDGVEFSIAPGEFVSIIGPNGSGKSTTVNLISGVLKPDAGEVMVRGKRIRPGRPEAAAAAGIARTFQNGRVFGNMTVRENVDVGLQTTLRASRPLRSLANIPVLRWISLLAELGVAVVPTRAARAERRMAAARIEAQIARFPERLGPRADHPTYTLSYANRRRTEIARALAPAPDLLLLDEPAAGMNQTETAEIGRQLAELKAQGQTVLLVEHKMDLVHDLSDRVLVLDEGRIIAQGSPDEVLADPRVIEAYLGRSRAGGKVEVDV</sequence>
<dbReference type="InterPro" id="IPR051120">
    <property type="entry name" value="ABC_AA/LPS_Transport"/>
</dbReference>
<protein>
    <submittedName>
        <fullName evidence="5">ABC transporter ATP-binding protein</fullName>
    </submittedName>
</protein>
<feature type="domain" description="ABC transporter" evidence="4">
    <location>
        <begin position="18"/>
        <end position="287"/>
    </location>
</feature>
<dbReference type="SMART" id="SM00382">
    <property type="entry name" value="AAA"/>
    <property type="match status" value="1"/>
</dbReference>
<evidence type="ECO:0000313" key="5">
    <source>
        <dbReference type="EMBL" id="AYF73449.1"/>
    </source>
</evidence>
<dbReference type="FunFam" id="3.40.50.300:FF:000421">
    <property type="entry name" value="Branched-chain amino acid ABC transporter ATP-binding protein"/>
    <property type="match status" value="1"/>
</dbReference>
<dbReference type="PANTHER" id="PTHR45772:SF7">
    <property type="entry name" value="AMINO ACID ABC TRANSPORTER ATP-BINDING PROTEIN"/>
    <property type="match status" value="1"/>
</dbReference>
<dbReference type="EMBL" id="CP032568">
    <property type="protein sequence ID" value="AYF73449.1"/>
    <property type="molecule type" value="Genomic_DNA"/>
</dbReference>
<keyword evidence="3 5" id="KW-0067">ATP-binding</keyword>
<evidence type="ECO:0000313" key="6">
    <source>
        <dbReference type="Proteomes" id="UP000267164"/>
    </source>
</evidence>
<dbReference type="GO" id="GO:0015808">
    <property type="term" value="P:L-alanine transport"/>
    <property type="evidence" value="ECO:0007669"/>
    <property type="project" value="TreeGrafter"/>
</dbReference>
<keyword evidence="1" id="KW-0813">Transport</keyword>
<dbReference type="GO" id="GO:1903806">
    <property type="term" value="P:L-isoleucine import across plasma membrane"/>
    <property type="evidence" value="ECO:0007669"/>
    <property type="project" value="TreeGrafter"/>
</dbReference>
<dbReference type="SUPFAM" id="SSF52540">
    <property type="entry name" value="P-loop containing nucleoside triphosphate hydrolases"/>
    <property type="match status" value="1"/>
</dbReference>
<dbReference type="PANTHER" id="PTHR45772">
    <property type="entry name" value="CONSERVED COMPONENT OF ABC TRANSPORTER FOR NATURAL AMINO ACIDS-RELATED"/>
    <property type="match status" value="1"/>
</dbReference>
<dbReference type="KEGG" id="nyu:D7D52_05790"/>
<evidence type="ECO:0000259" key="4">
    <source>
        <dbReference type="PROSITE" id="PS50893"/>
    </source>
</evidence>
<gene>
    <name evidence="5" type="ORF">D7D52_05790</name>
</gene>
<dbReference type="GO" id="GO:0005886">
    <property type="term" value="C:plasma membrane"/>
    <property type="evidence" value="ECO:0007669"/>
    <property type="project" value="TreeGrafter"/>
</dbReference>
<dbReference type="GO" id="GO:0016887">
    <property type="term" value="F:ATP hydrolysis activity"/>
    <property type="evidence" value="ECO:0007669"/>
    <property type="project" value="InterPro"/>
</dbReference>